<dbReference type="GeneID" id="68118802"/>
<comment type="caution">
    <text evidence="3">The sequence shown here is derived from an EMBL/GenBank/DDBJ whole genome shotgun (WGS) entry which is preliminary data.</text>
</comment>
<feature type="transmembrane region" description="Helical" evidence="2">
    <location>
        <begin position="122"/>
        <end position="144"/>
    </location>
</feature>
<dbReference type="RefSeq" id="XP_044567370.1">
    <property type="nucleotide sequence ID" value="XM_044702011.1"/>
</dbReference>
<keyword evidence="2" id="KW-0472">Membrane</keyword>
<gene>
    <name evidence="3" type="ORF">FDP41_011587</name>
</gene>
<dbReference type="VEuPathDB" id="AmoebaDB:FDP41_011587"/>
<dbReference type="VEuPathDB" id="AmoebaDB:NfTy_017910"/>
<dbReference type="EMBL" id="VFQX01000009">
    <property type="protein sequence ID" value="KAF0982657.1"/>
    <property type="molecule type" value="Genomic_DNA"/>
</dbReference>
<keyword evidence="2" id="KW-1133">Transmembrane helix</keyword>
<evidence type="ECO:0000256" key="2">
    <source>
        <dbReference type="SAM" id="Phobius"/>
    </source>
</evidence>
<sequence>MVHKKSTTTLHDEEDPRIASSNSHDQSSPSYKNQLQKILDDYSSSSCSEQDHRLTEHERISNDLDVIFGSSSSENTKSYSILKSTTTNGNRYKSKKIRRSGTQHSDNNFIISSGFGKFSFKFRVMVVCVIFSTLFGAYFLSGFWSPHASKSATSSSESVFVGEKVGNTFGRHLKLILEQYKSGGGIIIIGDDHDSNLILSMQQNSISASKQAQHALLYSRVRQIHHHEKSQHEDMSKTSLILENVCMNHRGEFLFFVPSQEFYEQFYKPLIGLSSNGPFAYFQTTRFGKRGAARMKFIIGHKIPKSSQNNNIRWIDRPTIAMMRFAANHIGHLFADNLVALVDLAMKFEINLHESLILFLDEIFYRTTNGDNSCSSDTSRQVHLPIVNPSTKKHLWCEEELASQFEKKPQAVKTSLVWTQMLSSLPILQKCSYVVSTSETSHSVANREEMSQTDAASLYYRIEKAPCPIDDSFSRELTNKQRSTILSIQDIETQSNDRNQQPFKDKLENSREQIDTCFRHLIIGVGDRSIMSQQPHRKHSQLQFSELPIQQLRKTILSNLGIHSSSSMDSPLVNILIDYQSIDNPHEIATSLETHLKEDALLLNHLKNINIYKDMKLENLNEMALVELFSQTHIFLSNATSSYAYLSLFMPTSSHLLLSPNCDSVVEVSKNPQPYKCSLVGVPSLHFLNAMSHLTLIHLSDCVSKISQQVRVELNAEKASQIISMILKLRIIV</sequence>
<dbReference type="VEuPathDB" id="AmoebaDB:NF0097230"/>
<keyword evidence="4" id="KW-1185">Reference proteome</keyword>
<evidence type="ECO:0000313" key="3">
    <source>
        <dbReference type="EMBL" id="KAF0982657.1"/>
    </source>
</evidence>
<feature type="compositionally biased region" description="Polar residues" evidence="1">
    <location>
        <begin position="19"/>
        <end position="34"/>
    </location>
</feature>
<feature type="region of interest" description="Disordered" evidence="1">
    <location>
        <begin position="1"/>
        <end position="34"/>
    </location>
</feature>
<dbReference type="Proteomes" id="UP000444721">
    <property type="component" value="Unassembled WGS sequence"/>
</dbReference>
<reference evidence="3 4" key="1">
    <citation type="journal article" date="2019" name="Sci. Rep.">
        <title>Nanopore sequencing improves the draft genome of the human pathogenic amoeba Naegleria fowleri.</title>
        <authorList>
            <person name="Liechti N."/>
            <person name="Schurch N."/>
            <person name="Bruggmann R."/>
            <person name="Wittwer M."/>
        </authorList>
    </citation>
    <scope>NUCLEOTIDE SEQUENCE [LARGE SCALE GENOMIC DNA]</scope>
    <source>
        <strain evidence="3 4">ATCC 30894</strain>
    </source>
</reference>
<dbReference type="OrthoDB" id="10381329at2759"/>
<protein>
    <submittedName>
        <fullName evidence="3">Uncharacterized protein</fullName>
    </submittedName>
</protein>
<proteinExistence type="predicted"/>
<keyword evidence="2" id="KW-0812">Transmembrane</keyword>
<evidence type="ECO:0000313" key="4">
    <source>
        <dbReference type="Proteomes" id="UP000444721"/>
    </source>
</evidence>
<dbReference type="AlphaFoldDB" id="A0A6A5BZH1"/>
<evidence type="ECO:0000256" key="1">
    <source>
        <dbReference type="SAM" id="MobiDB-lite"/>
    </source>
</evidence>
<name>A0A6A5BZH1_NAEFO</name>
<organism evidence="3 4">
    <name type="scientific">Naegleria fowleri</name>
    <name type="common">Brain eating amoeba</name>
    <dbReference type="NCBI Taxonomy" id="5763"/>
    <lineage>
        <taxon>Eukaryota</taxon>
        <taxon>Discoba</taxon>
        <taxon>Heterolobosea</taxon>
        <taxon>Tetramitia</taxon>
        <taxon>Eutetramitia</taxon>
        <taxon>Vahlkampfiidae</taxon>
        <taxon>Naegleria</taxon>
    </lineage>
</organism>
<accession>A0A6A5BZH1</accession>